<organism evidence="2 3">
    <name type="scientific">Eubacterium ventriosum</name>
    <dbReference type="NCBI Taxonomy" id="39496"/>
    <lineage>
        <taxon>Bacteria</taxon>
        <taxon>Bacillati</taxon>
        <taxon>Bacillota</taxon>
        <taxon>Clostridia</taxon>
        <taxon>Eubacteriales</taxon>
        <taxon>Eubacteriaceae</taxon>
        <taxon>Eubacterium</taxon>
    </lineage>
</organism>
<proteinExistence type="predicted"/>
<evidence type="ECO:0000256" key="1">
    <source>
        <dbReference type="SAM" id="SignalP"/>
    </source>
</evidence>
<sequence>MKNKKLLTMVLAAAMVVGSITVPAPMATVKADTVTTSRTNILREDGVVVSQQHGSARSLIDGDITTVWDTNGWNGSKQDFQVRENIIILFGQNLH</sequence>
<keyword evidence="1" id="KW-0732">Signal</keyword>
<gene>
    <name evidence="2" type="ORF">DW918_04680</name>
</gene>
<comment type="caution">
    <text evidence="2">The sequence shown here is derived from an EMBL/GenBank/DDBJ whole genome shotgun (WGS) entry which is preliminary data.</text>
</comment>
<dbReference type="EMBL" id="QSFV01000010">
    <property type="protein sequence ID" value="RHA80975.1"/>
    <property type="molecule type" value="Genomic_DNA"/>
</dbReference>
<dbReference type="RefSeq" id="WP_118030296.1">
    <property type="nucleotide sequence ID" value="NZ_QSFV01000010.1"/>
</dbReference>
<accession>A0A413T7Q6</accession>
<feature type="chain" id="PRO_5038479429" evidence="1">
    <location>
        <begin position="27"/>
        <end position="95"/>
    </location>
</feature>
<evidence type="ECO:0000313" key="3">
    <source>
        <dbReference type="Proteomes" id="UP000285740"/>
    </source>
</evidence>
<name>A0A413T7Q6_9FIRM</name>
<protein>
    <submittedName>
        <fullName evidence="2">Uncharacterized protein</fullName>
    </submittedName>
</protein>
<reference evidence="2 3" key="1">
    <citation type="submission" date="2018-08" db="EMBL/GenBank/DDBJ databases">
        <title>A genome reference for cultivated species of the human gut microbiota.</title>
        <authorList>
            <person name="Zou Y."/>
            <person name="Xue W."/>
            <person name="Luo G."/>
        </authorList>
    </citation>
    <scope>NUCLEOTIDE SEQUENCE [LARGE SCALE GENOMIC DNA]</scope>
    <source>
        <strain evidence="2 3">AM42-30</strain>
    </source>
</reference>
<feature type="signal peptide" evidence="1">
    <location>
        <begin position="1"/>
        <end position="26"/>
    </location>
</feature>
<evidence type="ECO:0000313" key="2">
    <source>
        <dbReference type="EMBL" id="RHA80975.1"/>
    </source>
</evidence>
<dbReference type="Proteomes" id="UP000285740">
    <property type="component" value="Unassembled WGS sequence"/>
</dbReference>
<dbReference type="AlphaFoldDB" id="A0A413T7Q6"/>